<accession>A0AAN1CUW0</accession>
<protein>
    <submittedName>
        <fullName evidence="1">Uncharacterized protein</fullName>
    </submittedName>
</protein>
<evidence type="ECO:0000313" key="1">
    <source>
        <dbReference type="EMBL" id="ANO35509.1"/>
    </source>
</evidence>
<sequence length="208" mass="23656">MFMRTVIYIMSRNYFISINKRVFLINDARPTADSFNRVMHTFAANHACALRSCDRLERNSPVVMVEVNPEHIPIRPGEMLFTIHDDLTVTPNLAKQEGFSSDPRRCLSTFDYFRSNPIVTWVTEGNQSQAATAQQALVKLLLLSSALNETLKLELMNKAERQVKEALAIARALLHSDQKSNPELKELNSVLRILKVNESRINAKALRC</sequence>
<geneLocation type="plasmid" evidence="1 2">
    <name>unnamed1</name>
</geneLocation>
<dbReference type="KEGG" id="vbr:A6E01_20055"/>
<proteinExistence type="predicted"/>
<organism evidence="1 2">
    <name type="scientific">Vibrio breoganii</name>
    <dbReference type="NCBI Taxonomy" id="553239"/>
    <lineage>
        <taxon>Bacteria</taxon>
        <taxon>Pseudomonadati</taxon>
        <taxon>Pseudomonadota</taxon>
        <taxon>Gammaproteobacteria</taxon>
        <taxon>Vibrionales</taxon>
        <taxon>Vibrionaceae</taxon>
        <taxon>Vibrio</taxon>
    </lineage>
</organism>
<name>A0AAN1CUW0_9VIBR</name>
<keyword evidence="1" id="KW-0614">Plasmid</keyword>
<dbReference type="EMBL" id="CP016179">
    <property type="protein sequence ID" value="ANO35509.1"/>
    <property type="molecule type" value="Genomic_DNA"/>
</dbReference>
<evidence type="ECO:0000313" key="2">
    <source>
        <dbReference type="Proteomes" id="UP000092018"/>
    </source>
</evidence>
<gene>
    <name evidence="1" type="ORF">A6E01_20055</name>
</gene>
<dbReference type="AlphaFoldDB" id="A0AAN1CUW0"/>
<dbReference type="Proteomes" id="UP000092018">
    <property type="component" value="Plasmid unnamed1"/>
</dbReference>
<reference evidence="1 2" key="1">
    <citation type="submission" date="2016-06" db="EMBL/GenBank/DDBJ databases">
        <title>Adaptive Radiation by Waves of Gene Transfer Leads to Fine-Scale Resource Partitioning in Marine Microbes.</title>
        <authorList>
            <person name="Hehemann J.-H."/>
            <person name="Arevalo P."/>
            <person name="Datta M.S."/>
            <person name="Yu X."/>
            <person name="Corzett C."/>
            <person name="Henschel A."/>
            <person name="Preheim S.P."/>
            <person name="Timberlake S."/>
            <person name="Alm E.J."/>
            <person name="Polz M.F."/>
        </authorList>
    </citation>
    <scope>NUCLEOTIDE SEQUENCE [LARGE SCALE GENOMIC DNA]</scope>
    <source>
        <strain evidence="1 2">FF50</strain>
        <plasmid evidence="1 2">unnamed1</plasmid>
    </source>
</reference>